<gene>
    <name evidence="2" type="ORF">BZK31_00005</name>
</gene>
<proteinExistence type="predicted"/>
<dbReference type="Pfam" id="PF00975">
    <property type="entry name" value="Thioesterase"/>
    <property type="match status" value="1"/>
</dbReference>
<evidence type="ECO:0000313" key="3">
    <source>
        <dbReference type="Proteomes" id="UP000192815"/>
    </source>
</evidence>
<organism evidence="2 3">
    <name type="scientific">Pseudomonas floridensis</name>
    <dbReference type="NCBI Taxonomy" id="1958950"/>
    <lineage>
        <taxon>Bacteria</taxon>
        <taxon>Pseudomonadati</taxon>
        <taxon>Pseudomonadota</taxon>
        <taxon>Gammaproteobacteria</taxon>
        <taxon>Pseudomonadales</taxon>
        <taxon>Pseudomonadaceae</taxon>
        <taxon>Pseudomonas</taxon>
    </lineage>
</organism>
<reference evidence="3" key="1">
    <citation type="submission" date="2017-02" db="EMBL/GenBank/DDBJ databases">
        <title>Pseudomonas floridae sp. nov., a novel pathogenic bacterial species isolated from tomato.</title>
        <authorList>
            <person name="Timilsina S."/>
            <person name="Vallad G.E."/>
            <person name="Jones J.B."/>
        </authorList>
    </citation>
    <scope>NUCLEOTIDE SEQUENCE [LARGE SCALE GENOMIC DNA]</scope>
    <source>
        <strain evidence="3">GEV388</strain>
    </source>
</reference>
<dbReference type="SUPFAM" id="SSF53474">
    <property type="entry name" value="alpha/beta-Hydrolases"/>
    <property type="match status" value="1"/>
</dbReference>
<evidence type="ECO:0000313" key="2">
    <source>
        <dbReference type="EMBL" id="ORC62367.1"/>
    </source>
</evidence>
<dbReference type="RefSeq" id="WP_244182612.1">
    <property type="nucleotide sequence ID" value="NZ_MUIO01000001.1"/>
</dbReference>
<sequence length="176" mass="20193">LIEPLTSQPLILTGLSFGGLVAYEMARRLTAAGHRRVTLVLLDTQGSDDPGFRQQIGTVDMAEFRDKLVRFNGMYPGIEDAQVERYFHLYNHNRLAMAAYECLPQAGRIVLVQAREGFSRQQLHELRGFWRRRAGNGYQARLVHGGHWDMLESAEVHRVSQTLRRELQRFDAQEAK</sequence>
<accession>A0A1X0ND24</accession>
<feature type="domain" description="Thioesterase" evidence="1">
    <location>
        <begin position="6"/>
        <end position="164"/>
    </location>
</feature>
<dbReference type="Gene3D" id="3.40.50.1820">
    <property type="entry name" value="alpha/beta hydrolase"/>
    <property type="match status" value="1"/>
</dbReference>
<dbReference type="Proteomes" id="UP000192815">
    <property type="component" value="Unassembled WGS sequence"/>
</dbReference>
<keyword evidence="3" id="KW-1185">Reference proteome</keyword>
<dbReference type="InterPro" id="IPR029058">
    <property type="entry name" value="AB_hydrolase_fold"/>
</dbReference>
<dbReference type="AlphaFoldDB" id="A0A1X0ND24"/>
<protein>
    <submittedName>
        <fullName evidence="2">Peptide synthetase</fullName>
    </submittedName>
</protein>
<evidence type="ECO:0000259" key="1">
    <source>
        <dbReference type="Pfam" id="PF00975"/>
    </source>
</evidence>
<dbReference type="InterPro" id="IPR001031">
    <property type="entry name" value="Thioesterase"/>
</dbReference>
<feature type="non-terminal residue" evidence="2">
    <location>
        <position position="1"/>
    </location>
</feature>
<name>A0A1X0ND24_9PSED</name>
<comment type="caution">
    <text evidence="2">The sequence shown here is derived from an EMBL/GenBank/DDBJ whole genome shotgun (WGS) entry which is preliminary data.</text>
</comment>
<dbReference type="STRING" id="1958950.BZK31_00005"/>
<dbReference type="EMBL" id="MUIO01000001">
    <property type="protein sequence ID" value="ORC62367.1"/>
    <property type="molecule type" value="Genomic_DNA"/>
</dbReference>